<proteinExistence type="predicted"/>
<name>A0A4C2AB48_EUMVA</name>
<protein>
    <submittedName>
        <fullName evidence="1">Uncharacterized protein</fullName>
    </submittedName>
</protein>
<dbReference type="EMBL" id="BGZK01002916">
    <property type="protein sequence ID" value="GBP97320.1"/>
    <property type="molecule type" value="Genomic_DNA"/>
</dbReference>
<sequence>MSIGAQSFTSAMLTDQLNRSGPDLKICPRSEAVPSQQFVRRSPTTFPFWSQVRDGGLICCLVPGRLFVGDTTLTDPVVMAPFQGSNLWSFPDSAKDPEEVSVDSPSSSKIVTAGSGSMMKWWVTAPSGPEKLDDGEPQ</sequence>
<gene>
    <name evidence="1" type="ORF">EVAR_101021_1</name>
</gene>
<keyword evidence="2" id="KW-1185">Reference proteome</keyword>
<organism evidence="1 2">
    <name type="scientific">Eumeta variegata</name>
    <name type="common">Bagworm moth</name>
    <name type="synonym">Eumeta japonica</name>
    <dbReference type="NCBI Taxonomy" id="151549"/>
    <lineage>
        <taxon>Eukaryota</taxon>
        <taxon>Metazoa</taxon>
        <taxon>Ecdysozoa</taxon>
        <taxon>Arthropoda</taxon>
        <taxon>Hexapoda</taxon>
        <taxon>Insecta</taxon>
        <taxon>Pterygota</taxon>
        <taxon>Neoptera</taxon>
        <taxon>Endopterygota</taxon>
        <taxon>Lepidoptera</taxon>
        <taxon>Glossata</taxon>
        <taxon>Ditrysia</taxon>
        <taxon>Tineoidea</taxon>
        <taxon>Psychidae</taxon>
        <taxon>Oiketicinae</taxon>
        <taxon>Eumeta</taxon>
    </lineage>
</organism>
<dbReference type="Proteomes" id="UP000299102">
    <property type="component" value="Unassembled WGS sequence"/>
</dbReference>
<dbReference type="AlphaFoldDB" id="A0A4C2AB48"/>
<reference evidence="1 2" key="1">
    <citation type="journal article" date="2019" name="Commun. Biol.">
        <title>The bagworm genome reveals a unique fibroin gene that provides high tensile strength.</title>
        <authorList>
            <person name="Kono N."/>
            <person name="Nakamura H."/>
            <person name="Ohtoshi R."/>
            <person name="Tomita M."/>
            <person name="Numata K."/>
            <person name="Arakawa K."/>
        </authorList>
    </citation>
    <scope>NUCLEOTIDE SEQUENCE [LARGE SCALE GENOMIC DNA]</scope>
</reference>
<accession>A0A4C2AB48</accession>
<comment type="caution">
    <text evidence="1">The sequence shown here is derived from an EMBL/GenBank/DDBJ whole genome shotgun (WGS) entry which is preliminary data.</text>
</comment>
<evidence type="ECO:0000313" key="2">
    <source>
        <dbReference type="Proteomes" id="UP000299102"/>
    </source>
</evidence>
<evidence type="ECO:0000313" key="1">
    <source>
        <dbReference type="EMBL" id="GBP97320.1"/>
    </source>
</evidence>